<dbReference type="HOGENOM" id="CLU_1461849_0_0_1"/>
<accession>A0A0C3C428</accession>
<dbReference type="InParanoid" id="A0A0C3C428"/>
<gene>
    <name evidence="1" type="ORF">PILCRDRAFT_410805</name>
</gene>
<reference evidence="1 2" key="1">
    <citation type="submission" date="2014-04" db="EMBL/GenBank/DDBJ databases">
        <authorList>
            <consortium name="DOE Joint Genome Institute"/>
            <person name="Kuo A."/>
            <person name="Tarkka M."/>
            <person name="Buscot F."/>
            <person name="Kohler A."/>
            <person name="Nagy L.G."/>
            <person name="Floudas D."/>
            <person name="Copeland A."/>
            <person name="Barry K.W."/>
            <person name="Cichocki N."/>
            <person name="Veneault-Fourrey C."/>
            <person name="LaButti K."/>
            <person name="Lindquist E.A."/>
            <person name="Lipzen A."/>
            <person name="Lundell T."/>
            <person name="Morin E."/>
            <person name="Murat C."/>
            <person name="Sun H."/>
            <person name="Tunlid A."/>
            <person name="Henrissat B."/>
            <person name="Grigoriev I.V."/>
            <person name="Hibbett D.S."/>
            <person name="Martin F."/>
            <person name="Nordberg H.P."/>
            <person name="Cantor M.N."/>
            <person name="Hua S.X."/>
        </authorList>
    </citation>
    <scope>NUCLEOTIDE SEQUENCE [LARGE SCALE GENOMIC DNA]</scope>
    <source>
        <strain evidence="1 2">F 1598</strain>
    </source>
</reference>
<keyword evidence="2" id="KW-1185">Reference proteome</keyword>
<dbReference type="EMBL" id="KN832988">
    <property type="protein sequence ID" value="KIM84387.1"/>
    <property type="molecule type" value="Genomic_DNA"/>
</dbReference>
<evidence type="ECO:0000313" key="2">
    <source>
        <dbReference type="Proteomes" id="UP000054166"/>
    </source>
</evidence>
<name>A0A0C3C428_PILCF</name>
<reference evidence="2" key="2">
    <citation type="submission" date="2015-01" db="EMBL/GenBank/DDBJ databases">
        <title>Evolutionary Origins and Diversification of the Mycorrhizal Mutualists.</title>
        <authorList>
            <consortium name="DOE Joint Genome Institute"/>
            <consortium name="Mycorrhizal Genomics Consortium"/>
            <person name="Kohler A."/>
            <person name="Kuo A."/>
            <person name="Nagy L.G."/>
            <person name="Floudas D."/>
            <person name="Copeland A."/>
            <person name="Barry K.W."/>
            <person name="Cichocki N."/>
            <person name="Veneault-Fourrey C."/>
            <person name="LaButti K."/>
            <person name="Lindquist E.A."/>
            <person name="Lipzen A."/>
            <person name="Lundell T."/>
            <person name="Morin E."/>
            <person name="Murat C."/>
            <person name="Riley R."/>
            <person name="Ohm R."/>
            <person name="Sun H."/>
            <person name="Tunlid A."/>
            <person name="Henrissat B."/>
            <person name="Grigoriev I.V."/>
            <person name="Hibbett D.S."/>
            <person name="Martin F."/>
        </authorList>
    </citation>
    <scope>NUCLEOTIDE SEQUENCE [LARGE SCALE GENOMIC DNA]</scope>
    <source>
        <strain evidence="2">F 1598</strain>
    </source>
</reference>
<dbReference type="Proteomes" id="UP000054166">
    <property type="component" value="Unassembled WGS sequence"/>
</dbReference>
<proteinExistence type="predicted"/>
<organism evidence="1 2">
    <name type="scientific">Piloderma croceum (strain F 1598)</name>
    <dbReference type="NCBI Taxonomy" id="765440"/>
    <lineage>
        <taxon>Eukaryota</taxon>
        <taxon>Fungi</taxon>
        <taxon>Dikarya</taxon>
        <taxon>Basidiomycota</taxon>
        <taxon>Agaricomycotina</taxon>
        <taxon>Agaricomycetes</taxon>
        <taxon>Agaricomycetidae</taxon>
        <taxon>Atheliales</taxon>
        <taxon>Atheliaceae</taxon>
        <taxon>Piloderma</taxon>
    </lineage>
</organism>
<dbReference type="AlphaFoldDB" id="A0A0C3C428"/>
<protein>
    <submittedName>
        <fullName evidence="1">Uncharacterized protein</fullName>
    </submittedName>
</protein>
<evidence type="ECO:0000313" key="1">
    <source>
        <dbReference type="EMBL" id="KIM84387.1"/>
    </source>
</evidence>
<sequence length="185" mass="21073">MSLTFGDNKFDQSPLQWRGGATSSLPLIYVPDVNDNPEYTDIELQTALHIPTDRSTILLLDLSHPLSRRWIMVVALFKISSVRFVATLANPFEAAAHTAASFSCHLIDRWRNILTRFRNKTKRSIWGLYDQYCGKLEFSCLEKSQFIREQASRSTHIKRSSTFPKRTNTRTIMASTDLDGITTSA</sequence>